<reference evidence="2 3" key="1">
    <citation type="journal article" date="2011" name="J. Bacteriol.">
        <title>Complete genome sequence of the thermoacidophilic crenarchaeon Thermoproteus uzoniensis 768-20.</title>
        <authorList>
            <person name="Mardanov A.V."/>
            <person name="Gumerov V.M."/>
            <person name="Beletsky A.V."/>
            <person name="Prokofeva M.I."/>
            <person name="Bonch-Osmolovskaya E.A."/>
            <person name="Ravin N.V."/>
            <person name="Skryabin K.G."/>
        </authorList>
    </citation>
    <scope>NUCLEOTIDE SEQUENCE [LARGE SCALE GENOMIC DNA]</scope>
    <source>
        <strain evidence="2 3">768-20</strain>
    </source>
</reference>
<dbReference type="STRING" id="999630.TUZN_0308"/>
<dbReference type="GO" id="GO:0030643">
    <property type="term" value="P:intracellular phosphate ion homeostasis"/>
    <property type="evidence" value="ECO:0007669"/>
    <property type="project" value="InterPro"/>
</dbReference>
<accession>F2L2E1</accession>
<dbReference type="Pfam" id="PF04014">
    <property type="entry name" value="MazE_antitoxin"/>
    <property type="match status" value="1"/>
</dbReference>
<dbReference type="InterPro" id="IPR037914">
    <property type="entry name" value="SpoVT-AbrB_sf"/>
</dbReference>
<dbReference type="GeneID" id="10359855"/>
<organism evidence="2 3">
    <name type="scientific">Thermoproteus uzoniensis (strain 768-20)</name>
    <dbReference type="NCBI Taxonomy" id="999630"/>
    <lineage>
        <taxon>Archaea</taxon>
        <taxon>Thermoproteota</taxon>
        <taxon>Thermoprotei</taxon>
        <taxon>Thermoproteales</taxon>
        <taxon>Thermoproteaceae</taxon>
        <taxon>Thermoproteus</taxon>
    </lineage>
</organism>
<dbReference type="Gene3D" id="1.20.58.220">
    <property type="entry name" value="Phosphate transport system protein phou homolog 2, domain 2"/>
    <property type="match status" value="1"/>
</dbReference>
<dbReference type="OrthoDB" id="40991at2157"/>
<dbReference type="InterPro" id="IPR028366">
    <property type="entry name" value="PhoU"/>
</dbReference>
<dbReference type="Proteomes" id="UP000008138">
    <property type="component" value="Chromosome"/>
</dbReference>
<keyword evidence="3" id="KW-1185">Reference proteome</keyword>
<dbReference type="SMART" id="SM00966">
    <property type="entry name" value="SpoVT_AbrB"/>
    <property type="match status" value="1"/>
</dbReference>
<dbReference type="GO" id="GO:0045936">
    <property type="term" value="P:negative regulation of phosphate metabolic process"/>
    <property type="evidence" value="ECO:0007669"/>
    <property type="project" value="InterPro"/>
</dbReference>
<evidence type="ECO:0000259" key="1">
    <source>
        <dbReference type="SMART" id="SM00966"/>
    </source>
</evidence>
<dbReference type="GO" id="GO:0003677">
    <property type="term" value="F:DNA binding"/>
    <property type="evidence" value="ECO:0007669"/>
    <property type="project" value="InterPro"/>
</dbReference>
<dbReference type="HOGENOM" id="CLU_069302_1_0_2"/>
<dbReference type="KEGG" id="tuz:TUZN_0308"/>
<protein>
    <submittedName>
        <fullName evidence="2">Phosphate uptake regulator, PhoU</fullName>
    </submittedName>
</protein>
<dbReference type="InterPro" id="IPR038078">
    <property type="entry name" value="PhoU-like_sf"/>
</dbReference>
<feature type="domain" description="SpoVT-AbrB" evidence="1">
    <location>
        <begin position="8"/>
        <end position="53"/>
    </location>
</feature>
<dbReference type="SUPFAM" id="SSF109755">
    <property type="entry name" value="PhoU-like"/>
    <property type="match status" value="1"/>
</dbReference>
<name>F2L2E1_THEU7</name>
<gene>
    <name evidence="2" type="ordered locus">TUZN_0308</name>
</gene>
<evidence type="ECO:0000313" key="3">
    <source>
        <dbReference type="Proteomes" id="UP000008138"/>
    </source>
</evidence>
<dbReference type="Pfam" id="PF01895">
    <property type="entry name" value="PhoU"/>
    <property type="match status" value="1"/>
</dbReference>
<proteinExistence type="predicted"/>
<dbReference type="EMBL" id="CP002590">
    <property type="protein sequence ID" value="AEA11806.1"/>
    <property type="molecule type" value="Genomic_DNA"/>
</dbReference>
<dbReference type="AlphaFoldDB" id="F2L2E1"/>
<dbReference type="SUPFAM" id="SSF89447">
    <property type="entry name" value="AbrB/MazE/MraZ-like"/>
    <property type="match status" value="1"/>
</dbReference>
<reference key="2">
    <citation type="submission" date="2011-03" db="EMBL/GenBank/DDBJ databases">
        <title>Complete genome sequence of the thermoacidophilic crenarchaeon Thermoproteus uzoniensis 768-20.</title>
        <authorList>
            <person name="Mardanov A.V."/>
            <person name="Gumerov V.M."/>
            <person name="Beletsky A.V."/>
            <person name="Prokofeva M.I."/>
            <person name="Bonch-Osmolovskaya E.A."/>
            <person name="Ravin N.V."/>
            <person name="Skryabin K.G."/>
        </authorList>
    </citation>
    <scope>NUCLEOTIDE SEQUENCE</scope>
    <source>
        <strain>768-20</strain>
    </source>
</reference>
<dbReference type="InterPro" id="IPR007159">
    <property type="entry name" value="SpoVT-AbrB_dom"/>
</dbReference>
<sequence length="300" mass="34138">MEIRKLIRIGERSYGITLPREWVESNQLRVGSPIKILTEANKILILPATAEGVAVTATLKEEDPEKALRDVIAYYIEGVDEIDIESGNISALVGRVEGRLPGVVALESEGKLKLRIVTKEDVNVDEVVRSMYTTVMAMFHLFLDFIREHNEENAKELLRMDDQLDRLYFLSLRIIKKNIYQNPQGFVDYVIVVKNLEHMGDALDRATNYLRQNKVGCHKELVNEFETLQKYAEEAAKSFLENRHEGALKTILERESVFKRLLALSTCEGVAPIMHEAMLITALAADIAEAAYSKYIRQRT</sequence>
<evidence type="ECO:0000313" key="2">
    <source>
        <dbReference type="EMBL" id="AEA11806.1"/>
    </source>
</evidence>
<dbReference type="PANTHER" id="PTHR42930:SF2">
    <property type="entry name" value="PHOU DOMAIN-CONTAINING PROTEIN"/>
    <property type="match status" value="1"/>
</dbReference>
<dbReference type="eggNOG" id="arCOG00318">
    <property type="taxonomic scope" value="Archaea"/>
</dbReference>
<dbReference type="InterPro" id="IPR026022">
    <property type="entry name" value="PhoU_dom"/>
</dbReference>
<dbReference type="RefSeq" id="WP_013679142.1">
    <property type="nucleotide sequence ID" value="NC_015315.1"/>
</dbReference>
<dbReference type="PANTHER" id="PTHR42930">
    <property type="entry name" value="PHOSPHATE-SPECIFIC TRANSPORT SYSTEM ACCESSORY PROTEIN PHOU"/>
    <property type="match status" value="1"/>
</dbReference>